<dbReference type="SMART" id="SM00219">
    <property type="entry name" value="TyrKc"/>
    <property type="match status" value="1"/>
</dbReference>
<protein>
    <recommendedName>
        <fullName evidence="1">Tyrosine-protein kinase catalytic domain-containing protein</fullName>
    </recommendedName>
</protein>
<dbReference type="SUPFAM" id="SSF56112">
    <property type="entry name" value="Protein kinase-like (PK-like)"/>
    <property type="match status" value="1"/>
</dbReference>
<dbReference type="OrthoDB" id="4062651at2759"/>
<sequence>MCHPVPDSLFPYQKQLKQLKRDLSRYLVEDNSIEIFGTPLAQTAQGTLFRGTIIPRVKHRTTERVPVAVKVSHPNPKHSVALLEESARICRLAHPNISRIVAVSQLSFAVLRPAVAVEWLPGGNLADYFQHQIRVRLRRTPTTTDFAKGYFGSFAASERCTKALSPNSWCSIKLSCLYPPTASRLPPEIVCSTERNPKRRQECDIWMFGVLCWESMTLGAEPHYQKTPEEIQRCFRLPDRGLTCPQGCPLDVWSLAMECLSEAHRRPRFVGASPTLVDRVQQLRNCYMQSMDCLYPVPNIGNCTCAEHKCKKVESFDRE</sequence>
<dbReference type="EMBL" id="KZ347255">
    <property type="protein sequence ID" value="PIO68104.1"/>
    <property type="molecule type" value="Genomic_DNA"/>
</dbReference>
<dbReference type="PANTHER" id="PTHR24416">
    <property type="entry name" value="TYROSINE-PROTEIN KINASE RECEPTOR"/>
    <property type="match status" value="1"/>
</dbReference>
<accession>A0A2G9UCY1</accession>
<dbReference type="GO" id="GO:0043235">
    <property type="term" value="C:receptor complex"/>
    <property type="evidence" value="ECO:0007669"/>
    <property type="project" value="TreeGrafter"/>
</dbReference>
<dbReference type="GO" id="GO:0007169">
    <property type="term" value="P:cell surface receptor protein tyrosine kinase signaling pathway"/>
    <property type="evidence" value="ECO:0007669"/>
    <property type="project" value="TreeGrafter"/>
</dbReference>
<dbReference type="PANTHER" id="PTHR24416:SF600">
    <property type="entry name" value="PDGF- AND VEGF-RECEPTOR RELATED, ISOFORM J"/>
    <property type="match status" value="1"/>
</dbReference>
<evidence type="ECO:0000259" key="1">
    <source>
        <dbReference type="SMART" id="SM00219"/>
    </source>
</evidence>
<dbReference type="GO" id="GO:0004714">
    <property type="term" value="F:transmembrane receptor protein tyrosine kinase activity"/>
    <property type="evidence" value="ECO:0007669"/>
    <property type="project" value="TreeGrafter"/>
</dbReference>
<organism evidence="2 3">
    <name type="scientific">Teladorsagia circumcincta</name>
    <name type="common">Brown stomach worm</name>
    <name type="synonym">Ostertagia circumcincta</name>
    <dbReference type="NCBI Taxonomy" id="45464"/>
    <lineage>
        <taxon>Eukaryota</taxon>
        <taxon>Metazoa</taxon>
        <taxon>Ecdysozoa</taxon>
        <taxon>Nematoda</taxon>
        <taxon>Chromadorea</taxon>
        <taxon>Rhabditida</taxon>
        <taxon>Rhabditina</taxon>
        <taxon>Rhabditomorpha</taxon>
        <taxon>Strongyloidea</taxon>
        <taxon>Trichostrongylidae</taxon>
        <taxon>Teladorsagia</taxon>
    </lineage>
</organism>
<dbReference type="Pfam" id="PF07714">
    <property type="entry name" value="PK_Tyr_Ser-Thr"/>
    <property type="match status" value="2"/>
</dbReference>
<dbReference type="InterPro" id="IPR001245">
    <property type="entry name" value="Ser-Thr/Tyr_kinase_cat_dom"/>
</dbReference>
<gene>
    <name evidence="2" type="ORF">TELCIR_10122</name>
</gene>
<evidence type="ECO:0000313" key="2">
    <source>
        <dbReference type="EMBL" id="PIO68104.1"/>
    </source>
</evidence>
<dbReference type="Proteomes" id="UP000230423">
    <property type="component" value="Unassembled WGS sequence"/>
</dbReference>
<keyword evidence="3" id="KW-1185">Reference proteome</keyword>
<dbReference type="Gene3D" id="1.10.510.10">
    <property type="entry name" value="Transferase(Phosphotransferase) domain 1"/>
    <property type="match status" value="1"/>
</dbReference>
<dbReference type="InterPro" id="IPR050122">
    <property type="entry name" value="RTK"/>
</dbReference>
<evidence type="ECO:0000313" key="3">
    <source>
        <dbReference type="Proteomes" id="UP000230423"/>
    </source>
</evidence>
<proteinExistence type="predicted"/>
<dbReference type="Gene3D" id="3.30.200.20">
    <property type="entry name" value="Phosphorylase Kinase, domain 1"/>
    <property type="match status" value="1"/>
</dbReference>
<feature type="domain" description="Tyrosine-protein kinase catalytic" evidence="1">
    <location>
        <begin position="34"/>
        <end position="276"/>
    </location>
</feature>
<dbReference type="InterPro" id="IPR020635">
    <property type="entry name" value="Tyr_kinase_cat_dom"/>
</dbReference>
<reference evidence="2 3" key="1">
    <citation type="submission" date="2015-09" db="EMBL/GenBank/DDBJ databases">
        <title>Draft genome of the parasitic nematode Teladorsagia circumcincta isolate WARC Sus (inbred).</title>
        <authorList>
            <person name="Mitreva M."/>
        </authorList>
    </citation>
    <scope>NUCLEOTIDE SEQUENCE [LARGE SCALE GENOMIC DNA]</scope>
    <source>
        <strain evidence="2 3">S</strain>
    </source>
</reference>
<name>A0A2G9UCY1_TELCI</name>
<dbReference type="GO" id="GO:0005886">
    <property type="term" value="C:plasma membrane"/>
    <property type="evidence" value="ECO:0007669"/>
    <property type="project" value="TreeGrafter"/>
</dbReference>
<dbReference type="AlphaFoldDB" id="A0A2G9UCY1"/>
<dbReference type="InterPro" id="IPR011009">
    <property type="entry name" value="Kinase-like_dom_sf"/>
</dbReference>